<evidence type="ECO:0008006" key="3">
    <source>
        <dbReference type="Google" id="ProtNLM"/>
    </source>
</evidence>
<dbReference type="Proteomes" id="UP000288216">
    <property type="component" value="Unassembled WGS sequence"/>
</dbReference>
<evidence type="ECO:0000313" key="1">
    <source>
        <dbReference type="EMBL" id="GCB68152.1"/>
    </source>
</evidence>
<dbReference type="GO" id="GO:0005179">
    <property type="term" value="F:hormone activity"/>
    <property type="evidence" value="ECO:0007669"/>
    <property type="project" value="InterPro"/>
</dbReference>
<reference evidence="1 2" key="1">
    <citation type="journal article" date="2018" name="Nat. Ecol. Evol.">
        <title>Shark genomes provide insights into elasmobranch evolution and the origin of vertebrates.</title>
        <authorList>
            <person name="Hara Y"/>
            <person name="Yamaguchi K"/>
            <person name="Onimaru K"/>
            <person name="Kadota M"/>
            <person name="Koyanagi M"/>
            <person name="Keeley SD"/>
            <person name="Tatsumi K"/>
            <person name="Tanaka K"/>
            <person name="Motone F"/>
            <person name="Kageyama Y"/>
            <person name="Nozu R"/>
            <person name="Adachi N"/>
            <person name="Nishimura O"/>
            <person name="Nakagawa R"/>
            <person name="Tanegashima C"/>
            <person name="Kiyatake I"/>
            <person name="Matsumoto R"/>
            <person name="Murakumo K"/>
            <person name="Nishida K"/>
            <person name="Terakita A"/>
            <person name="Kuratani S"/>
            <person name="Sato K"/>
            <person name="Hyodo S Kuraku.S."/>
        </authorList>
    </citation>
    <scope>NUCLEOTIDE SEQUENCE [LARGE SCALE GENOMIC DNA]</scope>
</reference>
<dbReference type="OrthoDB" id="9837731at2759"/>
<sequence length="180" mass="20803">MYYHHNRLCYNSDSHMFICRFVSNMVPTPLIFLAACLLLVTRIPPTVCRAVDLKIFDKREPNVNTATDEENDTPLIPVFGTSPKYMMIRSQLPTDYLQMVKDIFAKEATRFLRELSLNTKSLMSTQEADQKVSSFRRTSSMNYSLDLTFKLLLELNAIAKLEWEHKVAASNRKIMDKIGK</sequence>
<dbReference type="InterPro" id="IPR003620">
    <property type="entry name" value="Urocortin_CRF"/>
</dbReference>
<dbReference type="AlphaFoldDB" id="A0A401P4V2"/>
<accession>A0A401P4V2</accession>
<protein>
    <recommendedName>
        <fullName evidence="3">Corticotropin-releasing factor domain-containing protein</fullName>
    </recommendedName>
</protein>
<evidence type="ECO:0000313" key="2">
    <source>
        <dbReference type="Proteomes" id="UP000288216"/>
    </source>
</evidence>
<organism evidence="1 2">
    <name type="scientific">Scyliorhinus torazame</name>
    <name type="common">Cloudy catshark</name>
    <name type="synonym">Catulus torazame</name>
    <dbReference type="NCBI Taxonomy" id="75743"/>
    <lineage>
        <taxon>Eukaryota</taxon>
        <taxon>Metazoa</taxon>
        <taxon>Chordata</taxon>
        <taxon>Craniata</taxon>
        <taxon>Vertebrata</taxon>
        <taxon>Chondrichthyes</taxon>
        <taxon>Elasmobranchii</taxon>
        <taxon>Galeomorphii</taxon>
        <taxon>Galeoidea</taxon>
        <taxon>Carcharhiniformes</taxon>
        <taxon>Scyliorhinidae</taxon>
        <taxon>Scyliorhinus</taxon>
    </lineage>
</organism>
<keyword evidence="2" id="KW-1185">Reference proteome</keyword>
<comment type="caution">
    <text evidence="1">The sequence shown here is derived from an EMBL/GenBank/DDBJ whole genome shotgun (WGS) entry which is preliminary data.</text>
</comment>
<gene>
    <name evidence="1" type="ORF">scyTo_0013789</name>
</gene>
<dbReference type="EMBL" id="BFAA01007190">
    <property type="protein sequence ID" value="GCB68152.1"/>
    <property type="molecule type" value="Genomic_DNA"/>
</dbReference>
<dbReference type="PANTHER" id="PTHR15035">
    <property type="entry name" value="CORTICOLIBERIN/UROCORTIN"/>
    <property type="match status" value="1"/>
</dbReference>
<dbReference type="GO" id="GO:0005576">
    <property type="term" value="C:extracellular region"/>
    <property type="evidence" value="ECO:0007669"/>
    <property type="project" value="InterPro"/>
</dbReference>
<proteinExistence type="predicted"/>
<dbReference type="PANTHER" id="PTHR15035:SF11">
    <property type="entry name" value="UROCORTIN"/>
    <property type="match status" value="1"/>
</dbReference>
<dbReference type="Gene3D" id="6.10.250.1920">
    <property type="match status" value="1"/>
</dbReference>
<name>A0A401P4V2_SCYTO</name>